<dbReference type="GO" id="GO:0000324">
    <property type="term" value="C:fungal-type vacuole"/>
    <property type="evidence" value="ECO:0007669"/>
    <property type="project" value="TreeGrafter"/>
</dbReference>
<evidence type="ECO:0000256" key="2">
    <source>
        <dbReference type="ARBA" id="ARBA00022692"/>
    </source>
</evidence>
<sequence>MSSNLGNDADPEYDSHGNLISPFYGYMPTQWVCYIFAVLFTLSTLLHFGQAIRYRAWWLLATVVLAGVGEMIGWGGRLWSTFQPLAENPYMIQIVCTIVAPTPLIGAIFISFGRLSTHLGPQYSRLSARLYSRIFFTADFVALLVQSAGGGIAATADDSKTGQLGSNIMLAGIVFQLVSLSIFCILAIEYFIRYFKENPARPLLLNNISNESVVEHFNHPPMDPAAKLLVVGLFSQSLFLFIRSIYRTIELSDGFHGRIIRTEVYFNVLDGAMVVLAMFSLNFFHPARLLKKLDERFTAGSTVRMTSKNIYSQESV</sequence>
<proteinExistence type="predicted"/>
<evidence type="ECO:0000313" key="5">
    <source>
        <dbReference type="EMBL" id="TBU65128.1"/>
    </source>
</evidence>
<evidence type="ECO:0000256" key="1">
    <source>
        <dbReference type="ARBA" id="ARBA00004141"/>
    </source>
</evidence>
<dbReference type="Pfam" id="PF04479">
    <property type="entry name" value="RTA1"/>
    <property type="match status" value="1"/>
</dbReference>
<evidence type="ECO:0000256" key="3">
    <source>
        <dbReference type="ARBA" id="ARBA00022989"/>
    </source>
</evidence>
<keyword evidence="3" id="KW-1133">Transmembrane helix</keyword>
<dbReference type="EMBL" id="ML145085">
    <property type="protein sequence ID" value="TBU65128.1"/>
    <property type="molecule type" value="Genomic_DNA"/>
</dbReference>
<keyword evidence="4" id="KW-0472">Membrane</keyword>
<dbReference type="PANTHER" id="PTHR31465">
    <property type="entry name" value="PROTEIN RTA1-RELATED"/>
    <property type="match status" value="1"/>
</dbReference>
<name>A0A4Q9NA92_9APHY</name>
<keyword evidence="2" id="KW-0812">Transmembrane</keyword>
<reference evidence="5 6" key="1">
    <citation type="submission" date="2019-01" db="EMBL/GenBank/DDBJ databases">
        <title>Draft genome sequences of three monokaryotic isolates of the white-rot basidiomycete fungus Dichomitus squalens.</title>
        <authorList>
            <consortium name="DOE Joint Genome Institute"/>
            <person name="Lopez S.C."/>
            <person name="Andreopoulos B."/>
            <person name="Pangilinan J."/>
            <person name="Lipzen A."/>
            <person name="Riley R."/>
            <person name="Ahrendt S."/>
            <person name="Ng V."/>
            <person name="Barry K."/>
            <person name="Daum C."/>
            <person name="Grigoriev I.V."/>
            <person name="Hilden K.S."/>
            <person name="Makela M.R."/>
            <person name="de Vries R.P."/>
        </authorList>
    </citation>
    <scope>NUCLEOTIDE SEQUENCE [LARGE SCALE GENOMIC DNA]</scope>
    <source>
        <strain evidence="5 6">CBS 464.89</strain>
    </source>
</reference>
<keyword evidence="6" id="KW-1185">Reference proteome</keyword>
<comment type="subcellular location">
    <subcellularLocation>
        <location evidence="1">Membrane</location>
        <topology evidence="1">Multi-pass membrane protein</topology>
    </subcellularLocation>
</comment>
<protein>
    <submittedName>
        <fullName evidence="5">RTA1-domain-containing protein</fullName>
    </submittedName>
</protein>
<evidence type="ECO:0000313" key="6">
    <source>
        <dbReference type="Proteomes" id="UP000292082"/>
    </source>
</evidence>
<dbReference type="STRING" id="114155.A0A4Q9NA92"/>
<gene>
    <name evidence="5" type="ORF">BD310DRAFT_972597</name>
</gene>
<dbReference type="OMA" id="LWIFSAC"/>
<organism evidence="5 6">
    <name type="scientific">Dichomitus squalens</name>
    <dbReference type="NCBI Taxonomy" id="114155"/>
    <lineage>
        <taxon>Eukaryota</taxon>
        <taxon>Fungi</taxon>
        <taxon>Dikarya</taxon>
        <taxon>Basidiomycota</taxon>
        <taxon>Agaricomycotina</taxon>
        <taxon>Agaricomycetes</taxon>
        <taxon>Polyporales</taxon>
        <taxon>Polyporaceae</taxon>
        <taxon>Dichomitus</taxon>
    </lineage>
</organism>
<dbReference type="AlphaFoldDB" id="A0A4Q9NA92"/>
<evidence type="ECO:0000256" key="4">
    <source>
        <dbReference type="ARBA" id="ARBA00023136"/>
    </source>
</evidence>
<accession>A0A4Q9NA92</accession>
<dbReference type="Proteomes" id="UP000292082">
    <property type="component" value="Unassembled WGS sequence"/>
</dbReference>
<dbReference type="GO" id="GO:0005886">
    <property type="term" value="C:plasma membrane"/>
    <property type="evidence" value="ECO:0007669"/>
    <property type="project" value="TreeGrafter"/>
</dbReference>
<dbReference type="PANTHER" id="PTHR31465:SF9">
    <property type="entry name" value="SPHINGOID LONG-CHAIN BASE TRANSPORTER RSB1"/>
    <property type="match status" value="1"/>
</dbReference>
<dbReference type="InterPro" id="IPR007568">
    <property type="entry name" value="RTA1"/>
</dbReference>